<evidence type="ECO:0000313" key="2">
    <source>
        <dbReference type="EMBL" id="CAG9311756.1"/>
    </source>
</evidence>
<evidence type="ECO:0000256" key="1">
    <source>
        <dbReference type="SAM" id="Phobius"/>
    </source>
</evidence>
<sequence length="95" mass="11739">MFWAGIILMNYLTYKENKKFADIADSELLLCLKHREEIEKYEFDSYYNELQIKDLIKQYQDTIDAMKKRGKLYLPIIIWKVLLIKKYILMFFKWK</sequence>
<dbReference type="Proteomes" id="UP001162131">
    <property type="component" value="Unassembled WGS sequence"/>
</dbReference>
<organism evidence="2 3">
    <name type="scientific">Blepharisma stoltei</name>
    <dbReference type="NCBI Taxonomy" id="1481888"/>
    <lineage>
        <taxon>Eukaryota</taxon>
        <taxon>Sar</taxon>
        <taxon>Alveolata</taxon>
        <taxon>Ciliophora</taxon>
        <taxon>Postciliodesmatophora</taxon>
        <taxon>Heterotrichea</taxon>
        <taxon>Heterotrichida</taxon>
        <taxon>Blepharismidae</taxon>
        <taxon>Blepharisma</taxon>
    </lineage>
</organism>
<feature type="transmembrane region" description="Helical" evidence="1">
    <location>
        <begin position="72"/>
        <end position="92"/>
    </location>
</feature>
<keyword evidence="3" id="KW-1185">Reference proteome</keyword>
<dbReference type="EMBL" id="CAJZBQ010000005">
    <property type="protein sequence ID" value="CAG9311756.1"/>
    <property type="molecule type" value="Genomic_DNA"/>
</dbReference>
<accession>A0AAU9IEK9</accession>
<gene>
    <name evidence="2" type="ORF">BSTOLATCC_MIC5016</name>
</gene>
<name>A0AAU9IEK9_9CILI</name>
<reference evidence="2" key="1">
    <citation type="submission" date="2021-09" db="EMBL/GenBank/DDBJ databases">
        <authorList>
            <consortium name="AG Swart"/>
            <person name="Singh M."/>
            <person name="Singh A."/>
            <person name="Seah K."/>
            <person name="Emmerich C."/>
        </authorList>
    </citation>
    <scope>NUCLEOTIDE SEQUENCE</scope>
    <source>
        <strain evidence="2">ATCC30299</strain>
    </source>
</reference>
<protein>
    <submittedName>
        <fullName evidence="2">Uncharacterized protein</fullName>
    </submittedName>
</protein>
<keyword evidence="1" id="KW-0472">Membrane</keyword>
<comment type="caution">
    <text evidence="2">The sequence shown here is derived from an EMBL/GenBank/DDBJ whole genome shotgun (WGS) entry which is preliminary data.</text>
</comment>
<proteinExistence type="predicted"/>
<evidence type="ECO:0000313" key="3">
    <source>
        <dbReference type="Proteomes" id="UP001162131"/>
    </source>
</evidence>
<keyword evidence="1" id="KW-0812">Transmembrane</keyword>
<dbReference type="AlphaFoldDB" id="A0AAU9IEK9"/>
<keyword evidence="1" id="KW-1133">Transmembrane helix</keyword>